<evidence type="ECO:0000313" key="2">
    <source>
        <dbReference type="Proteomes" id="UP001519460"/>
    </source>
</evidence>
<protein>
    <submittedName>
        <fullName evidence="1">Uncharacterized protein</fullName>
    </submittedName>
</protein>
<feature type="non-terminal residue" evidence="1">
    <location>
        <position position="1"/>
    </location>
</feature>
<comment type="caution">
    <text evidence="1">The sequence shown here is derived from an EMBL/GenBank/DDBJ whole genome shotgun (WGS) entry which is preliminary data.</text>
</comment>
<sequence>LLQLCVIRYQSRPVRCSFAQTLQMMDELMCIVCKHREPFYSHKTTRKAVVLDSPQMSSNTGRIKVNSDTLARVWASIGDTNYLFPRIFTLCRLALSAVSQYPLTHVPKLSFTASLRCRTRSKNVNKISTEKRCRQFCCGNVSRSTRQKKKIATCTKFHGTASNCRLLLASGEKTNVRALTASLSAGLSPLLRH</sequence>
<dbReference type="Proteomes" id="UP001519460">
    <property type="component" value="Unassembled WGS sequence"/>
</dbReference>
<keyword evidence="2" id="KW-1185">Reference proteome</keyword>
<dbReference type="EMBL" id="JACVVK020000003">
    <property type="protein sequence ID" value="KAK7507838.1"/>
    <property type="molecule type" value="Genomic_DNA"/>
</dbReference>
<accession>A0ABD0M8K5</accession>
<reference evidence="1 2" key="1">
    <citation type="journal article" date="2023" name="Sci. Data">
        <title>Genome assembly of the Korean intertidal mud-creeper Batillaria attramentaria.</title>
        <authorList>
            <person name="Patra A.K."/>
            <person name="Ho P.T."/>
            <person name="Jun S."/>
            <person name="Lee S.J."/>
            <person name="Kim Y."/>
            <person name="Won Y.J."/>
        </authorList>
    </citation>
    <scope>NUCLEOTIDE SEQUENCE [LARGE SCALE GENOMIC DNA]</scope>
    <source>
        <strain evidence="1">Wonlab-2016</strain>
    </source>
</reference>
<gene>
    <name evidence="1" type="ORF">BaRGS_00000803</name>
</gene>
<organism evidence="1 2">
    <name type="scientific">Batillaria attramentaria</name>
    <dbReference type="NCBI Taxonomy" id="370345"/>
    <lineage>
        <taxon>Eukaryota</taxon>
        <taxon>Metazoa</taxon>
        <taxon>Spiralia</taxon>
        <taxon>Lophotrochozoa</taxon>
        <taxon>Mollusca</taxon>
        <taxon>Gastropoda</taxon>
        <taxon>Caenogastropoda</taxon>
        <taxon>Sorbeoconcha</taxon>
        <taxon>Cerithioidea</taxon>
        <taxon>Batillariidae</taxon>
        <taxon>Batillaria</taxon>
    </lineage>
</organism>
<name>A0ABD0M8K5_9CAEN</name>
<proteinExistence type="predicted"/>
<evidence type="ECO:0000313" key="1">
    <source>
        <dbReference type="EMBL" id="KAK7507838.1"/>
    </source>
</evidence>
<dbReference type="AlphaFoldDB" id="A0ABD0M8K5"/>